<dbReference type="Gene3D" id="2.60.120.600">
    <property type="entry name" value="Domain of unknown function DUF1214, C-terminal domain"/>
    <property type="match status" value="1"/>
</dbReference>
<dbReference type="PANTHER" id="PTHR36509:SF2">
    <property type="entry name" value="BLL3101 PROTEIN"/>
    <property type="match status" value="1"/>
</dbReference>
<dbReference type="OrthoDB" id="547269at2"/>
<dbReference type="EMBL" id="RXNV01000005">
    <property type="protein sequence ID" value="RTR31640.1"/>
    <property type="molecule type" value="Genomic_DNA"/>
</dbReference>
<dbReference type="Pfam" id="PF06742">
    <property type="entry name" value="DUF1214"/>
    <property type="match status" value="1"/>
</dbReference>
<evidence type="ECO:0000313" key="5">
    <source>
        <dbReference type="Proteomes" id="UP000282060"/>
    </source>
</evidence>
<gene>
    <name evidence="4" type="ORF">EKG39_13065</name>
</gene>
<feature type="domain" description="DUF1254" evidence="3">
    <location>
        <begin position="87"/>
        <end position="216"/>
    </location>
</feature>
<feature type="signal peptide" evidence="1">
    <location>
        <begin position="1"/>
        <end position="23"/>
    </location>
</feature>
<evidence type="ECO:0000259" key="2">
    <source>
        <dbReference type="Pfam" id="PF06742"/>
    </source>
</evidence>
<organism evidence="4 5">
    <name type="scientific">Shewanella atlantica</name>
    <dbReference type="NCBI Taxonomy" id="271099"/>
    <lineage>
        <taxon>Bacteria</taxon>
        <taxon>Pseudomonadati</taxon>
        <taxon>Pseudomonadota</taxon>
        <taxon>Gammaproteobacteria</taxon>
        <taxon>Alteromonadales</taxon>
        <taxon>Shewanellaceae</taxon>
        <taxon>Shewanella</taxon>
    </lineage>
</organism>
<name>A0A3S0RLW8_9GAMM</name>
<proteinExistence type="predicted"/>
<dbReference type="RefSeq" id="WP_126506191.1">
    <property type="nucleotide sequence ID" value="NZ_RXNV01000005.1"/>
</dbReference>
<dbReference type="AlphaFoldDB" id="A0A3S0RLW8"/>
<evidence type="ECO:0000313" key="4">
    <source>
        <dbReference type="EMBL" id="RTR31640.1"/>
    </source>
</evidence>
<dbReference type="Pfam" id="PF06863">
    <property type="entry name" value="DUF1254"/>
    <property type="match status" value="1"/>
</dbReference>
<dbReference type="InterPro" id="IPR010679">
    <property type="entry name" value="DUF1254"/>
</dbReference>
<dbReference type="InterPro" id="IPR037049">
    <property type="entry name" value="DUF1214_C_sf"/>
</dbReference>
<dbReference type="PANTHER" id="PTHR36509">
    <property type="entry name" value="BLL3101 PROTEIN"/>
    <property type="match status" value="1"/>
</dbReference>
<dbReference type="InterPro" id="IPR010621">
    <property type="entry name" value="DUF1214"/>
</dbReference>
<dbReference type="Proteomes" id="UP000282060">
    <property type="component" value="Unassembled WGS sequence"/>
</dbReference>
<dbReference type="Gene3D" id="2.60.40.1610">
    <property type="entry name" value="Domain of unknown function DUF1254"/>
    <property type="match status" value="1"/>
</dbReference>
<evidence type="ECO:0000256" key="1">
    <source>
        <dbReference type="SAM" id="SignalP"/>
    </source>
</evidence>
<protein>
    <submittedName>
        <fullName evidence="4">DUF1254 domain-containing protein</fullName>
    </submittedName>
</protein>
<feature type="chain" id="PRO_5018599234" evidence="1">
    <location>
        <begin position="24"/>
        <end position="473"/>
    </location>
</feature>
<comment type="caution">
    <text evidence="4">The sequence shown here is derived from an EMBL/GenBank/DDBJ whole genome shotgun (WGS) entry which is preliminary data.</text>
</comment>
<reference evidence="4 5" key="1">
    <citation type="submission" date="2018-12" db="EMBL/GenBank/DDBJ databases">
        <authorList>
            <person name="Yu L."/>
        </authorList>
    </citation>
    <scope>NUCLEOTIDE SEQUENCE [LARGE SCALE GENOMIC DNA]</scope>
    <source>
        <strain evidence="4 5">HAW-EB5</strain>
    </source>
</reference>
<dbReference type="SUPFAM" id="SSF160935">
    <property type="entry name" value="VPA0735-like"/>
    <property type="match status" value="1"/>
</dbReference>
<sequence length="473" mass="52857">MIKSHLAKVVLAIAIATSPVCYAEQSSQNTQSEQTLTIQQSLLGETYSLGVNAYLWGSALVRMEQISRQYTDISSPQADTSYRAPLNEFGHARRLSSPADKDMPTANRDTLYSSAVLDVSEEPIVLSVPDVEDRYFVINMFDMWHNLFQYVGTRETGSLAKEFLIVPPGWKGEAPRNTKVIEAPTDKVWLWGRTQVLGEQDYANVHAVQDKYELTPLSEYLGRPAKQVATELSARPGQEEDALRFFTELAEYVKQNPLDERQQALFGQFEKIGLTKQGFDVTKLSPEMQQVLVQAMTDAQQIISAQVANPNTLEVKDGWFYAFELDDFGDDNALRSLIAGPYLGGQGPNEAIYPITYTDGKGKPLNGGQGYKMSFDKAPPVGAFWSLTVYDAKTKLLVSNEIKRYSVNNLTDLDKNADGSFDIHLQHDNPAGDKSANWLPTPEGNFYVLARLYIPSKEILEMKWTVPAIQNLK</sequence>
<accession>A0A3S0RLW8</accession>
<feature type="domain" description="DUF1214" evidence="2">
    <location>
        <begin position="350"/>
        <end position="456"/>
    </location>
</feature>
<keyword evidence="1" id="KW-0732">Signal</keyword>
<evidence type="ECO:0000259" key="3">
    <source>
        <dbReference type="Pfam" id="PF06863"/>
    </source>
</evidence>
<dbReference type="InterPro" id="IPR037050">
    <property type="entry name" value="DUF1254_sf"/>
</dbReference>
<keyword evidence="5" id="KW-1185">Reference proteome</keyword>